<dbReference type="InterPro" id="IPR045136">
    <property type="entry name" value="Iah1-like"/>
</dbReference>
<accession>A0A1M2V983</accession>
<keyword evidence="3" id="KW-1185">Reference proteome</keyword>
<evidence type="ECO:0000313" key="3">
    <source>
        <dbReference type="Proteomes" id="UP000184267"/>
    </source>
</evidence>
<dbReference type="CDD" id="cd01838">
    <property type="entry name" value="Isoamyl_acetate_hydrolase_like"/>
    <property type="match status" value="1"/>
</dbReference>
<dbReference type="Pfam" id="PF13472">
    <property type="entry name" value="Lipase_GDSL_2"/>
    <property type="match status" value="1"/>
</dbReference>
<name>A0A1M2V983_TRAPU</name>
<proteinExistence type="predicted"/>
<protein>
    <submittedName>
        <fullName evidence="2">GDSL esterase/lipase</fullName>
    </submittedName>
</protein>
<gene>
    <name evidence="2" type="ORF">TRAPUB_5251</name>
</gene>
<dbReference type="OMA" id="VIWPKVI"/>
<dbReference type="AlphaFoldDB" id="A0A1M2V983"/>
<dbReference type="InterPro" id="IPR013830">
    <property type="entry name" value="SGNH_hydro"/>
</dbReference>
<dbReference type="Proteomes" id="UP000184267">
    <property type="component" value="Unassembled WGS sequence"/>
</dbReference>
<organism evidence="2 3">
    <name type="scientific">Trametes pubescens</name>
    <name type="common">White-rot fungus</name>
    <dbReference type="NCBI Taxonomy" id="154538"/>
    <lineage>
        <taxon>Eukaryota</taxon>
        <taxon>Fungi</taxon>
        <taxon>Dikarya</taxon>
        <taxon>Basidiomycota</taxon>
        <taxon>Agaricomycotina</taxon>
        <taxon>Agaricomycetes</taxon>
        <taxon>Polyporales</taxon>
        <taxon>Polyporaceae</taxon>
        <taxon>Trametes</taxon>
    </lineage>
</organism>
<reference evidence="2 3" key="1">
    <citation type="submission" date="2016-10" db="EMBL/GenBank/DDBJ databases">
        <title>Genome sequence of the basidiomycete white-rot fungus Trametes pubescens.</title>
        <authorList>
            <person name="Makela M.R."/>
            <person name="Granchi Z."/>
            <person name="Peng M."/>
            <person name="De Vries R.P."/>
            <person name="Grigoriev I."/>
            <person name="Riley R."/>
            <person name="Hilden K."/>
        </authorList>
    </citation>
    <scope>NUCLEOTIDE SEQUENCE [LARGE SCALE GENOMIC DNA]</scope>
    <source>
        <strain evidence="2 3">FBCC735</strain>
    </source>
</reference>
<dbReference type="STRING" id="154538.A0A1M2V983"/>
<dbReference type="PANTHER" id="PTHR14209:SF19">
    <property type="entry name" value="ISOAMYL ACETATE-HYDROLYZING ESTERASE 1 HOMOLOG"/>
    <property type="match status" value="1"/>
</dbReference>
<sequence>MTAYVQDAIVLLGDSITQFAASPDGLATKLTDAYSRKMDVINRGLSGYNTDWITPVFEQCFPTQHEAQHAAKTRLLVIWLGANDAALPHSVQHVPLARYEANLAALVRAVRDPESPRYAPDTRVVLLTPPPVQPVRWAKALAGFMGSTEVQAPDRSLEESRRYAEGVKAVAGREGVAVVDVWGKIWEAAGGDEEKVGEFLLDGLHLNGEGYKVAYDALIATIEEKYPEYHYDRLRMVFPEWSVIAENVESYRELTKKRSAFGN</sequence>
<comment type="caution">
    <text evidence="2">The sequence shown here is derived from an EMBL/GenBank/DDBJ whole genome shotgun (WGS) entry which is preliminary data.</text>
</comment>
<dbReference type="EMBL" id="MNAD01001560">
    <property type="protein sequence ID" value="OJT04099.1"/>
    <property type="molecule type" value="Genomic_DNA"/>
</dbReference>
<dbReference type="Gene3D" id="3.40.50.1110">
    <property type="entry name" value="SGNH hydrolase"/>
    <property type="match status" value="1"/>
</dbReference>
<dbReference type="SUPFAM" id="SSF52266">
    <property type="entry name" value="SGNH hydrolase"/>
    <property type="match status" value="1"/>
</dbReference>
<dbReference type="PANTHER" id="PTHR14209">
    <property type="entry name" value="ISOAMYL ACETATE-HYDROLYZING ESTERASE 1"/>
    <property type="match status" value="1"/>
</dbReference>
<dbReference type="InterPro" id="IPR036514">
    <property type="entry name" value="SGNH_hydro_sf"/>
</dbReference>
<evidence type="ECO:0000313" key="2">
    <source>
        <dbReference type="EMBL" id="OJT04099.1"/>
    </source>
</evidence>
<evidence type="ECO:0000259" key="1">
    <source>
        <dbReference type="Pfam" id="PF13472"/>
    </source>
</evidence>
<feature type="domain" description="SGNH hydrolase-type esterase" evidence="1">
    <location>
        <begin position="11"/>
        <end position="213"/>
    </location>
</feature>
<dbReference type="OrthoDB" id="671439at2759"/>